<dbReference type="Pfam" id="PF00867">
    <property type="entry name" value="XPG_I"/>
    <property type="match status" value="1"/>
</dbReference>
<sequence>MGGFNGFEDLNASQVVSIREYSRKFWESNRRAPLVAMDMGHHIMQVSTEGKSRNEGIAHLLIFKRLAAYLKVGCNIVCVFDGPLADPKRRHTRTAQVSAMRQFGPMALYTKNLCNSLGLCSLEAPNEGEALCAWLQKNGYVDIVFSGDADVLANGATNIMRLCPPGHLQSKAGSTNADERLVQIYMLDRQKAPQFALMALILGNDWEEGVSKLGKKVAIALADPKTGLVPRLESIALMEPGIERDMLRKQWHDEVKVEVNTNKSKWLSKKVNCDLPEEFPSLKMFLKMLNPAAEYDAVVIRNIVNKCNEAKRITDVHSLSRRRNLLWELWNQVRPGFRSKSQNFSEVSEEKIEKGFKSTLGSIVLTNLMVSDSELTKSMEFKEVKKETEIEVVKGAFIGPNLEEEFLVGIKVPRFLFNLNSHAKVIPKANKKISASERISATNFKITEFFSASSNKPSPGNPTTTPSITSGSTISNVSMFTNENHNTTPPASHETSDSVSAVKYDSIHLLSDKSDGDTDVDGETTAPVGLIRKIGDFASETPNAKRLCSFDDPIPSIAKSKFRSFTSKDSSIYDSLEDTSHASSNSVSRSSSELEPAPVPTLHMSQNFEPHESEIIDLIDSTEDCINLSADDTLTIENSQNTGDSESDLDCVIVSVNTHPVLS</sequence>
<gene>
    <name evidence="3" type="ORF">DASB73_002690</name>
</gene>
<dbReference type="GO" id="GO:0006974">
    <property type="term" value="P:DNA damage response"/>
    <property type="evidence" value="ECO:0007669"/>
    <property type="project" value="UniProtKB-ARBA"/>
</dbReference>
<keyword evidence="4" id="KW-1185">Reference proteome</keyword>
<evidence type="ECO:0000313" key="4">
    <source>
        <dbReference type="Proteomes" id="UP001362899"/>
    </source>
</evidence>
<dbReference type="EMBL" id="BTGC01000001">
    <property type="protein sequence ID" value="GMM49311.1"/>
    <property type="molecule type" value="Genomic_DNA"/>
</dbReference>
<evidence type="ECO:0000313" key="3">
    <source>
        <dbReference type="EMBL" id="GMM49311.1"/>
    </source>
</evidence>
<dbReference type="GO" id="GO:0017108">
    <property type="term" value="F:5'-flap endonuclease activity"/>
    <property type="evidence" value="ECO:0007669"/>
    <property type="project" value="TreeGrafter"/>
</dbReference>
<dbReference type="InterPro" id="IPR029060">
    <property type="entry name" value="PIN-like_dom_sf"/>
</dbReference>
<dbReference type="InterPro" id="IPR006084">
    <property type="entry name" value="XPG/Rad2"/>
</dbReference>
<dbReference type="Proteomes" id="UP001362899">
    <property type="component" value="Unassembled WGS sequence"/>
</dbReference>
<organism evidence="3 4">
    <name type="scientific">Starmerella bacillaris</name>
    <name type="common">Yeast</name>
    <name type="synonym">Candida zemplinina</name>
    <dbReference type="NCBI Taxonomy" id="1247836"/>
    <lineage>
        <taxon>Eukaryota</taxon>
        <taxon>Fungi</taxon>
        <taxon>Dikarya</taxon>
        <taxon>Ascomycota</taxon>
        <taxon>Saccharomycotina</taxon>
        <taxon>Dipodascomycetes</taxon>
        <taxon>Dipodascales</taxon>
        <taxon>Trichomonascaceae</taxon>
        <taxon>Starmerella</taxon>
    </lineage>
</organism>
<evidence type="ECO:0000256" key="1">
    <source>
        <dbReference type="SAM" id="MobiDB-lite"/>
    </source>
</evidence>
<name>A0AAV5RDI0_STABA</name>
<feature type="domain" description="XPG-I" evidence="2">
    <location>
        <begin position="115"/>
        <end position="197"/>
    </location>
</feature>
<reference evidence="3 4" key="1">
    <citation type="journal article" date="2023" name="Elife">
        <title>Identification of key yeast species and microbe-microbe interactions impacting larval growth of Drosophila in the wild.</title>
        <authorList>
            <person name="Mure A."/>
            <person name="Sugiura Y."/>
            <person name="Maeda R."/>
            <person name="Honda K."/>
            <person name="Sakurai N."/>
            <person name="Takahashi Y."/>
            <person name="Watada M."/>
            <person name="Katoh T."/>
            <person name="Gotoh A."/>
            <person name="Gotoh Y."/>
            <person name="Taniguchi I."/>
            <person name="Nakamura K."/>
            <person name="Hayashi T."/>
            <person name="Katayama T."/>
            <person name="Uemura T."/>
            <person name="Hattori Y."/>
        </authorList>
    </citation>
    <scope>NUCLEOTIDE SEQUENCE [LARGE SCALE GENOMIC DNA]</scope>
    <source>
        <strain evidence="3 4">SB-73</strain>
    </source>
</reference>
<comment type="caution">
    <text evidence="3">The sequence shown here is derived from an EMBL/GenBank/DDBJ whole genome shotgun (WGS) entry which is preliminary data.</text>
</comment>
<dbReference type="InterPro" id="IPR006086">
    <property type="entry name" value="XPG-I_dom"/>
</dbReference>
<dbReference type="PRINTS" id="PR00853">
    <property type="entry name" value="XPGRADSUPER"/>
</dbReference>
<proteinExistence type="predicted"/>
<feature type="compositionally biased region" description="Low complexity" evidence="1">
    <location>
        <begin position="581"/>
        <end position="591"/>
    </location>
</feature>
<dbReference type="Gene3D" id="3.40.50.1010">
    <property type="entry name" value="5'-nuclease"/>
    <property type="match status" value="1"/>
</dbReference>
<dbReference type="PANTHER" id="PTHR11081:SF75">
    <property type="entry name" value="ENDONUCLEASE, PUTATIVE (AFU_ORTHOLOGUE AFUA_3G13260)-RELATED"/>
    <property type="match status" value="1"/>
</dbReference>
<evidence type="ECO:0000259" key="2">
    <source>
        <dbReference type="SMART" id="SM00484"/>
    </source>
</evidence>
<accession>A0AAV5RDI0</accession>
<dbReference type="AlphaFoldDB" id="A0AAV5RDI0"/>
<dbReference type="PANTHER" id="PTHR11081">
    <property type="entry name" value="FLAP ENDONUCLEASE FAMILY MEMBER"/>
    <property type="match status" value="1"/>
</dbReference>
<protein>
    <recommendedName>
        <fullName evidence="2">XPG-I domain-containing protein</fullName>
    </recommendedName>
</protein>
<dbReference type="SUPFAM" id="SSF88723">
    <property type="entry name" value="PIN domain-like"/>
    <property type="match status" value="1"/>
</dbReference>
<dbReference type="SMART" id="SM00484">
    <property type="entry name" value="XPGI"/>
    <property type="match status" value="1"/>
</dbReference>
<feature type="region of interest" description="Disordered" evidence="1">
    <location>
        <begin position="576"/>
        <end position="607"/>
    </location>
</feature>